<dbReference type="InterPro" id="IPR001387">
    <property type="entry name" value="Cro/C1-type_HTH"/>
</dbReference>
<dbReference type="SMART" id="SM00530">
    <property type="entry name" value="HTH_XRE"/>
    <property type="match status" value="1"/>
</dbReference>
<evidence type="ECO:0000259" key="1">
    <source>
        <dbReference type="PROSITE" id="PS50943"/>
    </source>
</evidence>
<dbReference type="Proteomes" id="UP000199428">
    <property type="component" value="Unassembled WGS sequence"/>
</dbReference>
<dbReference type="RefSeq" id="WP_051194731.1">
    <property type="nucleotide sequence ID" value="NZ_FMWK01000004.1"/>
</dbReference>
<dbReference type="Gene3D" id="1.10.260.40">
    <property type="entry name" value="lambda repressor-like DNA-binding domains"/>
    <property type="match status" value="1"/>
</dbReference>
<accession>A0A1G5RUH4</accession>
<evidence type="ECO:0000313" key="3">
    <source>
        <dbReference type="Proteomes" id="UP000199428"/>
    </source>
</evidence>
<reference evidence="2 3" key="1">
    <citation type="submission" date="2016-10" db="EMBL/GenBank/DDBJ databases">
        <authorList>
            <person name="de Groot N.N."/>
        </authorList>
    </citation>
    <scope>NUCLEOTIDE SEQUENCE [LARGE SCALE GENOMIC DNA]</scope>
    <source>
        <strain evidence="2 3">DSM 10317</strain>
    </source>
</reference>
<proteinExistence type="predicted"/>
<dbReference type="PROSITE" id="PS50943">
    <property type="entry name" value="HTH_CROC1"/>
    <property type="match status" value="1"/>
</dbReference>
<gene>
    <name evidence="2" type="ORF">SAMN02910350_00933</name>
</gene>
<dbReference type="GO" id="GO:0003677">
    <property type="term" value="F:DNA binding"/>
    <property type="evidence" value="ECO:0007669"/>
    <property type="project" value="InterPro"/>
</dbReference>
<dbReference type="EMBL" id="FMWK01000004">
    <property type="protein sequence ID" value="SCZ77795.1"/>
    <property type="molecule type" value="Genomic_DNA"/>
</dbReference>
<sequence>MAHPYNQMYLNDAMSNLAEAVEVARFIYRFELNSFMNLFITSGVSHQFEIGNPKYIVGKSGTELVDEIVYRIFGPSKVLASDSYYSAPGSEYWAGWVLAYYQWVTGKTFKEIQNIMTLQEIYNHYNPYHEMDEEQMVELINKKANEPTVNISGVRRLQAYRKFWGLSQSQLAREANVNLRTLQQYEIGAKDLGKASANTVLALCEVLNCEPKDLITTPAHKSYEERLAECGGVAQPYKFDWRDSL</sequence>
<protein>
    <submittedName>
        <fullName evidence="2">Transcriptional regulator, contains XRE-family HTH domain</fullName>
    </submittedName>
</protein>
<dbReference type="SUPFAM" id="SSF47413">
    <property type="entry name" value="lambda repressor-like DNA-binding domains"/>
    <property type="match status" value="1"/>
</dbReference>
<feature type="domain" description="HTH cro/C1-type" evidence="1">
    <location>
        <begin position="157"/>
        <end position="214"/>
    </location>
</feature>
<evidence type="ECO:0000313" key="2">
    <source>
        <dbReference type="EMBL" id="SCZ77795.1"/>
    </source>
</evidence>
<dbReference type="InterPro" id="IPR010982">
    <property type="entry name" value="Lambda_DNA-bd_dom_sf"/>
</dbReference>
<dbReference type="AlphaFoldDB" id="A0A1G5RUH4"/>
<dbReference type="Pfam" id="PF01381">
    <property type="entry name" value="HTH_3"/>
    <property type="match status" value="1"/>
</dbReference>
<organism evidence="2 3">
    <name type="scientific">Pseudobutyrivibrio xylanivorans</name>
    <dbReference type="NCBI Taxonomy" id="185007"/>
    <lineage>
        <taxon>Bacteria</taxon>
        <taxon>Bacillati</taxon>
        <taxon>Bacillota</taxon>
        <taxon>Clostridia</taxon>
        <taxon>Lachnospirales</taxon>
        <taxon>Lachnospiraceae</taxon>
        <taxon>Pseudobutyrivibrio</taxon>
    </lineage>
</organism>
<name>A0A1G5RUH4_PSEXY</name>
<dbReference type="CDD" id="cd00093">
    <property type="entry name" value="HTH_XRE"/>
    <property type="match status" value="1"/>
</dbReference>